<organism evidence="1 2">
    <name type="scientific">Dactylonectria macrodidyma</name>
    <dbReference type="NCBI Taxonomy" id="307937"/>
    <lineage>
        <taxon>Eukaryota</taxon>
        <taxon>Fungi</taxon>
        <taxon>Dikarya</taxon>
        <taxon>Ascomycota</taxon>
        <taxon>Pezizomycotina</taxon>
        <taxon>Sordariomycetes</taxon>
        <taxon>Hypocreomycetidae</taxon>
        <taxon>Hypocreales</taxon>
        <taxon>Nectriaceae</taxon>
        <taxon>Dactylonectria</taxon>
    </lineage>
</organism>
<reference evidence="1" key="1">
    <citation type="journal article" date="2021" name="Nat. Commun.">
        <title>Genetic determinants of endophytism in the Arabidopsis root mycobiome.</title>
        <authorList>
            <person name="Mesny F."/>
            <person name="Miyauchi S."/>
            <person name="Thiergart T."/>
            <person name="Pickel B."/>
            <person name="Atanasova L."/>
            <person name="Karlsson M."/>
            <person name="Huettel B."/>
            <person name="Barry K.W."/>
            <person name="Haridas S."/>
            <person name="Chen C."/>
            <person name="Bauer D."/>
            <person name="Andreopoulos W."/>
            <person name="Pangilinan J."/>
            <person name="LaButti K."/>
            <person name="Riley R."/>
            <person name="Lipzen A."/>
            <person name="Clum A."/>
            <person name="Drula E."/>
            <person name="Henrissat B."/>
            <person name="Kohler A."/>
            <person name="Grigoriev I.V."/>
            <person name="Martin F.M."/>
            <person name="Hacquard S."/>
        </authorList>
    </citation>
    <scope>NUCLEOTIDE SEQUENCE</scope>
    <source>
        <strain evidence="1">MPI-CAGE-AT-0147</strain>
    </source>
</reference>
<dbReference type="Proteomes" id="UP000738349">
    <property type="component" value="Unassembled WGS sequence"/>
</dbReference>
<proteinExistence type="predicted"/>
<evidence type="ECO:0000313" key="2">
    <source>
        <dbReference type="Proteomes" id="UP000738349"/>
    </source>
</evidence>
<comment type="caution">
    <text evidence="1">The sequence shown here is derived from an EMBL/GenBank/DDBJ whole genome shotgun (WGS) entry which is preliminary data.</text>
</comment>
<dbReference type="EMBL" id="JAGMUV010000013">
    <property type="protein sequence ID" value="KAH7136355.1"/>
    <property type="molecule type" value="Genomic_DNA"/>
</dbReference>
<protein>
    <submittedName>
        <fullName evidence="1">Uncharacterized protein</fullName>
    </submittedName>
</protein>
<name>A0A9P9IZ82_9HYPO</name>
<sequence length="258" mass="28369">MRAASDNVDDKMWAEVAALVGRLMSWLTERRFTFFTRTWLKEKPRGQENWSEDNQLIREIAMVLIGGRAERGSIATETSWRSTTFLGSDGSTDELGPVSWFILAQGVIGATTSFIPVVVAATGVGPAVLGVAVGFLAVIKEPALDPQFTTFADLSARLGDVKSNTQTAMPNHFNALFRNTPLQGGLVAGQELLNLISSGAWANQDVAQLPYSKPDMVRLIESDSKQCFGIPEYAWQILFRRTAPDYCSTMFPSHMTTR</sequence>
<dbReference type="AlphaFoldDB" id="A0A9P9IZ82"/>
<gene>
    <name evidence="1" type="ORF">EDB81DRAFT_762041</name>
</gene>
<evidence type="ECO:0000313" key="1">
    <source>
        <dbReference type="EMBL" id="KAH7136355.1"/>
    </source>
</evidence>
<keyword evidence="2" id="KW-1185">Reference proteome</keyword>
<accession>A0A9P9IZ82</accession>